<gene>
    <name evidence="7" type="ORF">BDW59DRAFT_159771</name>
</gene>
<dbReference type="InterPro" id="IPR017941">
    <property type="entry name" value="Rieske_2Fe-2S"/>
</dbReference>
<dbReference type="PRINTS" id="PR00090">
    <property type="entry name" value="RNGDIOXGNASE"/>
</dbReference>
<evidence type="ECO:0000256" key="4">
    <source>
        <dbReference type="ARBA" id="ARBA00023004"/>
    </source>
</evidence>
<evidence type="ECO:0000256" key="1">
    <source>
        <dbReference type="ARBA" id="ARBA00022714"/>
    </source>
</evidence>
<evidence type="ECO:0000313" key="8">
    <source>
        <dbReference type="Proteomes" id="UP001610335"/>
    </source>
</evidence>
<feature type="domain" description="Rieske" evidence="6">
    <location>
        <begin position="92"/>
        <end position="170"/>
    </location>
</feature>
<dbReference type="PANTHER" id="PTHR43756:SF6">
    <property type="entry name" value="CLUSTER-BINDING PROTEIN, PUTATIVE (AFU_ORTHOLOGUE AFUA_6G03920)-RELATED"/>
    <property type="match status" value="1"/>
</dbReference>
<dbReference type="PANTHER" id="PTHR43756">
    <property type="entry name" value="CHOLINE MONOOXYGENASE, CHLOROPLASTIC"/>
    <property type="match status" value="1"/>
</dbReference>
<keyword evidence="8" id="KW-1185">Reference proteome</keyword>
<keyword evidence="5" id="KW-0411">Iron-sulfur</keyword>
<comment type="caution">
    <text evidence="7">The sequence shown here is derived from an EMBL/GenBank/DDBJ whole genome shotgun (WGS) entry which is preliminary data.</text>
</comment>
<keyword evidence="3" id="KW-0560">Oxidoreductase</keyword>
<dbReference type="InterPro" id="IPR001663">
    <property type="entry name" value="Rng_hydr_dOase-A"/>
</dbReference>
<evidence type="ECO:0000256" key="5">
    <source>
        <dbReference type="ARBA" id="ARBA00023014"/>
    </source>
</evidence>
<dbReference type="Pfam" id="PF00355">
    <property type="entry name" value="Rieske"/>
    <property type="match status" value="1"/>
</dbReference>
<protein>
    <submittedName>
        <fullName evidence="7">Rieske [2Fe-2S] iron-sulfur domain-containing protein</fullName>
    </submittedName>
</protein>
<name>A0ABR4IMR3_9EURO</name>
<evidence type="ECO:0000256" key="2">
    <source>
        <dbReference type="ARBA" id="ARBA00022723"/>
    </source>
</evidence>
<dbReference type="Gene3D" id="2.102.10.10">
    <property type="entry name" value="Rieske [2Fe-2S] iron-sulphur domain"/>
    <property type="match status" value="1"/>
</dbReference>
<keyword evidence="4" id="KW-0408">Iron</keyword>
<evidence type="ECO:0000259" key="6">
    <source>
        <dbReference type="PROSITE" id="PS51296"/>
    </source>
</evidence>
<reference evidence="7 8" key="1">
    <citation type="submission" date="2024-07" db="EMBL/GenBank/DDBJ databases">
        <title>Section-level genome sequencing and comparative genomics of Aspergillus sections Usti and Cavernicolus.</title>
        <authorList>
            <consortium name="Lawrence Berkeley National Laboratory"/>
            <person name="Nybo J.L."/>
            <person name="Vesth T.C."/>
            <person name="Theobald S."/>
            <person name="Frisvad J.C."/>
            <person name="Larsen T.O."/>
            <person name="Kjaerboelling I."/>
            <person name="Rothschild-Mancinelli K."/>
            <person name="Lyhne E.K."/>
            <person name="Kogle M.E."/>
            <person name="Barry K."/>
            <person name="Clum A."/>
            <person name="Na H."/>
            <person name="Ledsgaard L."/>
            <person name="Lin J."/>
            <person name="Lipzen A."/>
            <person name="Kuo A."/>
            <person name="Riley R."/>
            <person name="Mondo S."/>
            <person name="LaButti K."/>
            <person name="Haridas S."/>
            <person name="Pangalinan J."/>
            <person name="Salamov A.A."/>
            <person name="Simmons B.A."/>
            <person name="Magnuson J.K."/>
            <person name="Chen J."/>
            <person name="Drula E."/>
            <person name="Henrissat B."/>
            <person name="Wiebenga A."/>
            <person name="Lubbers R.J."/>
            <person name="Gomes A.C."/>
            <person name="Makela M.R."/>
            <person name="Stajich J."/>
            <person name="Grigoriev I.V."/>
            <person name="Mortensen U.H."/>
            <person name="De vries R.P."/>
            <person name="Baker S.E."/>
            <person name="Andersen M.R."/>
        </authorList>
    </citation>
    <scope>NUCLEOTIDE SEQUENCE [LARGE SCALE GENOMIC DNA]</scope>
    <source>
        <strain evidence="7 8">CBS 600.67</strain>
    </source>
</reference>
<keyword evidence="1" id="KW-0001">2Fe-2S</keyword>
<dbReference type="EMBL" id="JBFXLS010000021">
    <property type="protein sequence ID" value="KAL2828177.1"/>
    <property type="molecule type" value="Genomic_DNA"/>
</dbReference>
<organism evidence="7 8">
    <name type="scientific">Aspergillus cavernicola</name>
    <dbReference type="NCBI Taxonomy" id="176166"/>
    <lineage>
        <taxon>Eukaryota</taxon>
        <taxon>Fungi</taxon>
        <taxon>Dikarya</taxon>
        <taxon>Ascomycota</taxon>
        <taxon>Pezizomycotina</taxon>
        <taxon>Eurotiomycetes</taxon>
        <taxon>Eurotiomycetidae</taxon>
        <taxon>Eurotiales</taxon>
        <taxon>Aspergillaceae</taxon>
        <taxon>Aspergillus</taxon>
        <taxon>Aspergillus subgen. Nidulantes</taxon>
    </lineage>
</organism>
<sequence length="385" mass="43043">MHLQSLISFPLLLAFLSGLAFLYRLCLNQLLPSTSTTKRHHNANTLQSGPSTTSPIPILVSKESPFPPDWLTGKPIFELERRAIFSKTWIPLLHLTRFQKTPGTYQTLTIATTPIFLVLGKDLTLRAFHNVCRHRAYPVVSRKESGVAMVLGCRYHGWSYNTVGELVKAPFFLDKEGKRVGGFEKGENGLFAIRVWVSGRGFVFGNLGVEKGRGVGMGMRGDEEDVQIEVGPLDGFAERNGIGIGRGGGWIAGGVVEGRFNWKIACINKVRKQLLRDQESPPPSLLQRTLHYFQQHQPPDSFHIFPNTFIYTIPSSGYWISLSFRPSSEKTTSIRYNVYSYRDLKSAVSQAIMAGLKEKFTDVVAELERVYRSLTTSTTGLGISR</sequence>
<dbReference type="SUPFAM" id="SSF50022">
    <property type="entry name" value="ISP domain"/>
    <property type="match status" value="1"/>
</dbReference>
<proteinExistence type="predicted"/>
<evidence type="ECO:0000313" key="7">
    <source>
        <dbReference type="EMBL" id="KAL2828177.1"/>
    </source>
</evidence>
<dbReference type="CDD" id="cd03469">
    <property type="entry name" value="Rieske_RO_Alpha_N"/>
    <property type="match status" value="1"/>
</dbReference>
<dbReference type="PROSITE" id="PS51296">
    <property type="entry name" value="RIESKE"/>
    <property type="match status" value="1"/>
</dbReference>
<keyword evidence="2" id="KW-0479">Metal-binding</keyword>
<dbReference type="InterPro" id="IPR036922">
    <property type="entry name" value="Rieske_2Fe-2S_sf"/>
</dbReference>
<dbReference type="Proteomes" id="UP001610335">
    <property type="component" value="Unassembled WGS sequence"/>
</dbReference>
<accession>A0ABR4IMR3</accession>
<evidence type="ECO:0000256" key="3">
    <source>
        <dbReference type="ARBA" id="ARBA00023002"/>
    </source>
</evidence>